<dbReference type="PANTHER" id="PTHR22958">
    <property type="entry name" value="GLYCEROPHOSPHORYL DIESTER PHOSPHODIESTERASE"/>
    <property type="match status" value="1"/>
</dbReference>
<gene>
    <name evidence="1" type="ORF">M5K25_000209</name>
</gene>
<evidence type="ECO:0000313" key="1">
    <source>
        <dbReference type="EMBL" id="KAL0928334.1"/>
    </source>
</evidence>
<comment type="caution">
    <text evidence="1">The sequence shown here is derived from an EMBL/GenBank/DDBJ whole genome shotgun (WGS) entry which is preliminary data.</text>
</comment>
<accession>A0ABD0VTE1</accession>
<dbReference type="PANTHER" id="PTHR22958:SF1">
    <property type="entry name" value="GLYCEROPHOSPHOCHOLINE PHOSPHODIESTERASE GPCPD1"/>
    <property type="match status" value="1"/>
</dbReference>
<dbReference type="InterPro" id="IPR051578">
    <property type="entry name" value="GDPD"/>
</dbReference>
<dbReference type="EMBL" id="JANQDX010000001">
    <property type="protein sequence ID" value="KAL0928334.1"/>
    <property type="molecule type" value="Genomic_DNA"/>
</dbReference>
<dbReference type="Proteomes" id="UP001552299">
    <property type="component" value="Unassembled WGS sequence"/>
</dbReference>
<dbReference type="AlphaFoldDB" id="A0ABD0VTE1"/>
<sequence length="114" mass="12677">MFQPDAAGMIRRNQRDYPVFFLPDGGLKIPGDERRNSMEAAVKLCFDNGLEGIVSEVSVVLRNPAEVDRIKEANLRLLTNGGIGLNNTAEVVYIQHMIRLRRNIPSKIKAGQGN</sequence>
<evidence type="ECO:0000313" key="2">
    <source>
        <dbReference type="Proteomes" id="UP001552299"/>
    </source>
</evidence>
<proteinExistence type="predicted"/>
<protein>
    <submittedName>
        <fullName evidence="1">Uncharacterized protein</fullName>
    </submittedName>
</protein>
<name>A0ABD0VTE1_DENTH</name>
<reference evidence="1 2" key="1">
    <citation type="journal article" date="2024" name="Plant Biotechnol. J.">
        <title>Dendrobium thyrsiflorum genome and its molecular insights into genes involved in important horticultural traits.</title>
        <authorList>
            <person name="Chen B."/>
            <person name="Wang J.Y."/>
            <person name="Zheng P.J."/>
            <person name="Li K.L."/>
            <person name="Liang Y.M."/>
            <person name="Chen X.F."/>
            <person name="Zhang C."/>
            <person name="Zhao X."/>
            <person name="He X."/>
            <person name="Zhang G.Q."/>
            <person name="Liu Z.J."/>
            <person name="Xu Q."/>
        </authorList>
    </citation>
    <scope>NUCLEOTIDE SEQUENCE [LARGE SCALE GENOMIC DNA]</scope>
    <source>
        <strain evidence="1">GZMU011</strain>
    </source>
</reference>
<organism evidence="1 2">
    <name type="scientific">Dendrobium thyrsiflorum</name>
    <name type="common">Pinecone-like raceme dendrobium</name>
    <name type="synonym">Orchid</name>
    <dbReference type="NCBI Taxonomy" id="117978"/>
    <lineage>
        <taxon>Eukaryota</taxon>
        <taxon>Viridiplantae</taxon>
        <taxon>Streptophyta</taxon>
        <taxon>Embryophyta</taxon>
        <taxon>Tracheophyta</taxon>
        <taxon>Spermatophyta</taxon>
        <taxon>Magnoliopsida</taxon>
        <taxon>Liliopsida</taxon>
        <taxon>Asparagales</taxon>
        <taxon>Orchidaceae</taxon>
        <taxon>Epidendroideae</taxon>
        <taxon>Malaxideae</taxon>
        <taxon>Dendrobiinae</taxon>
        <taxon>Dendrobium</taxon>
    </lineage>
</organism>
<keyword evidence="2" id="KW-1185">Reference proteome</keyword>